<dbReference type="AlphaFoldDB" id="A0A1X7VLY8"/>
<organism evidence="2">
    <name type="scientific">Amphimedon queenslandica</name>
    <name type="common">Sponge</name>
    <dbReference type="NCBI Taxonomy" id="400682"/>
    <lineage>
        <taxon>Eukaryota</taxon>
        <taxon>Metazoa</taxon>
        <taxon>Porifera</taxon>
        <taxon>Demospongiae</taxon>
        <taxon>Heteroscleromorpha</taxon>
        <taxon>Haplosclerida</taxon>
        <taxon>Niphatidae</taxon>
        <taxon>Amphimedon</taxon>
    </lineage>
</organism>
<name>A0A1X7VLY8_AMPQE</name>
<proteinExistence type="predicted"/>
<sequence>MIILKLTYFETNNSEIGMAFVVLLVYTPSLFKSRAYLCTGHKIYQMSGVLSFEDVPQLRRFSPCECIFVAYQLY</sequence>
<feature type="transmembrane region" description="Helical" evidence="1">
    <location>
        <begin position="16"/>
        <end position="37"/>
    </location>
</feature>
<keyword evidence="1" id="KW-0812">Transmembrane</keyword>
<keyword evidence="1" id="KW-1133">Transmembrane helix</keyword>
<reference evidence="2" key="1">
    <citation type="submission" date="2017-05" db="UniProtKB">
        <authorList>
            <consortium name="EnsemblMetazoa"/>
        </authorList>
    </citation>
    <scope>IDENTIFICATION</scope>
</reference>
<evidence type="ECO:0000313" key="2">
    <source>
        <dbReference type="EnsemblMetazoa" id="Aqu2.1.40904_001"/>
    </source>
</evidence>
<accession>A0A1X7VLY8</accession>
<evidence type="ECO:0000256" key="1">
    <source>
        <dbReference type="SAM" id="Phobius"/>
    </source>
</evidence>
<dbReference type="InParanoid" id="A0A1X7VLY8"/>
<keyword evidence="1" id="KW-0472">Membrane</keyword>
<protein>
    <submittedName>
        <fullName evidence="2">Uncharacterized protein</fullName>
    </submittedName>
</protein>
<dbReference type="EnsemblMetazoa" id="Aqu2.1.40904_001">
    <property type="protein sequence ID" value="Aqu2.1.40904_001"/>
    <property type="gene ID" value="Aqu2.1.40904"/>
</dbReference>